<name>A0A067MK23_BOTB1</name>
<organism evidence="1 2">
    <name type="scientific">Botryobasidium botryosum (strain FD-172 SS1)</name>
    <dbReference type="NCBI Taxonomy" id="930990"/>
    <lineage>
        <taxon>Eukaryota</taxon>
        <taxon>Fungi</taxon>
        <taxon>Dikarya</taxon>
        <taxon>Basidiomycota</taxon>
        <taxon>Agaricomycotina</taxon>
        <taxon>Agaricomycetes</taxon>
        <taxon>Cantharellales</taxon>
        <taxon>Botryobasidiaceae</taxon>
        <taxon>Botryobasidium</taxon>
    </lineage>
</organism>
<dbReference type="InParanoid" id="A0A067MK23"/>
<sequence length="222" mass="24570">MFHYMIKPWLSGPTPVLETLSLPTNSRFNGVTTSPVINLLQGYNLFQPHNFAILLSDAVDPSRHVGELCVLPPQSSRPNFKNLGQVCHLMMSKRKYSPEFEVQGGTSEHRTSLHIAAINSKLLYTYIGVAHALPITPLKNPFIGSSLDCGSNESRFGSFLTAVDKPSIHTVIFHDCADFLDTFVFRPKIFPSLRTPVLSSCATSEEALVSTLQTRRSRGIPL</sequence>
<protein>
    <submittedName>
        <fullName evidence="1">Uncharacterized protein</fullName>
    </submittedName>
</protein>
<gene>
    <name evidence="1" type="ORF">BOTBODRAFT_186924</name>
</gene>
<dbReference type="Proteomes" id="UP000027195">
    <property type="component" value="Unassembled WGS sequence"/>
</dbReference>
<dbReference type="HOGENOM" id="CLU_1245162_0_0_1"/>
<evidence type="ECO:0000313" key="1">
    <source>
        <dbReference type="EMBL" id="KDQ15874.1"/>
    </source>
</evidence>
<proteinExistence type="predicted"/>
<dbReference type="EMBL" id="KL198030">
    <property type="protein sequence ID" value="KDQ15874.1"/>
    <property type="molecule type" value="Genomic_DNA"/>
</dbReference>
<accession>A0A067MK23</accession>
<evidence type="ECO:0000313" key="2">
    <source>
        <dbReference type="Proteomes" id="UP000027195"/>
    </source>
</evidence>
<keyword evidence="2" id="KW-1185">Reference proteome</keyword>
<reference evidence="2" key="1">
    <citation type="journal article" date="2014" name="Proc. Natl. Acad. Sci. U.S.A.">
        <title>Extensive sampling of basidiomycete genomes demonstrates inadequacy of the white-rot/brown-rot paradigm for wood decay fungi.</title>
        <authorList>
            <person name="Riley R."/>
            <person name="Salamov A.A."/>
            <person name="Brown D.W."/>
            <person name="Nagy L.G."/>
            <person name="Floudas D."/>
            <person name="Held B.W."/>
            <person name="Levasseur A."/>
            <person name="Lombard V."/>
            <person name="Morin E."/>
            <person name="Otillar R."/>
            <person name="Lindquist E.A."/>
            <person name="Sun H."/>
            <person name="LaButti K.M."/>
            <person name="Schmutz J."/>
            <person name="Jabbour D."/>
            <person name="Luo H."/>
            <person name="Baker S.E."/>
            <person name="Pisabarro A.G."/>
            <person name="Walton J.D."/>
            <person name="Blanchette R.A."/>
            <person name="Henrissat B."/>
            <person name="Martin F."/>
            <person name="Cullen D."/>
            <person name="Hibbett D.S."/>
            <person name="Grigoriev I.V."/>
        </authorList>
    </citation>
    <scope>NUCLEOTIDE SEQUENCE [LARGE SCALE GENOMIC DNA]</scope>
    <source>
        <strain evidence="2">FD-172 SS1</strain>
    </source>
</reference>
<dbReference type="AlphaFoldDB" id="A0A067MK23"/>